<evidence type="ECO:0000313" key="2">
    <source>
        <dbReference type="Proteomes" id="UP000012046"/>
    </source>
</evidence>
<protein>
    <submittedName>
        <fullName evidence="1">Uncharacterized protein</fullName>
    </submittedName>
</protein>
<name>H3ZEH9_9ALTE</name>
<evidence type="ECO:0000313" key="1">
    <source>
        <dbReference type="EMBL" id="EHR40942.1"/>
    </source>
</evidence>
<dbReference type="PATRIC" id="fig|1129374.4.peg.1762"/>
<proteinExistence type="predicted"/>
<sequence length="116" mass="13170">MTLKARPIKDIRHQLINYKESSKRGVVKRVSEATKIDQSQVSRILAGNFVRVSPNVREICKHANITVNEKAKKPKVLSKKLIDTIMDVWDGSPEVEELLCNMIISIKPTIDKNYIG</sequence>
<gene>
    <name evidence="1" type="ORF">AJE_08817</name>
</gene>
<reference evidence="1 2" key="1">
    <citation type="journal article" date="2012" name="J. Bacteriol.">
        <title>Genome Sequence of Extracellular-Protease-Producing Alishewanella jeotgali Isolated from Traditional Korean Fermented Seafood.</title>
        <authorList>
            <person name="Jung J."/>
            <person name="Chun J."/>
            <person name="Park W."/>
        </authorList>
    </citation>
    <scope>NUCLEOTIDE SEQUENCE [LARGE SCALE GENOMIC DNA]</scope>
    <source>
        <strain evidence="1 2">KCTC 22429</strain>
    </source>
</reference>
<dbReference type="EMBL" id="AHTH01000023">
    <property type="protein sequence ID" value="EHR40942.1"/>
    <property type="molecule type" value="Genomic_DNA"/>
</dbReference>
<accession>H3ZEH9</accession>
<keyword evidence="2" id="KW-1185">Reference proteome</keyword>
<dbReference type="Proteomes" id="UP000012046">
    <property type="component" value="Unassembled WGS sequence"/>
</dbReference>
<organism evidence="1 2">
    <name type="scientific">Alishewanella jeotgali KCTC 22429</name>
    <dbReference type="NCBI Taxonomy" id="1129374"/>
    <lineage>
        <taxon>Bacteria</taxon>
        <taxon>Pseudomonadati</taxon>
        <taxon>Pseudomonadota</taxon>
        <taxon>Gammaproteobacteria</taxon>
        <taxon>Alteromonadales</taxon>
        <taxon>Alteromonadaceae</taxon>
        <taxon>Alishewanella</taxon>
    </lineage>
</organism>
<dbReference type="RefSeq" id="WP_008950568.1">
    <property type="nucleotide sequence ID" value="NZ_AHTH01000023.1"/>
</dbReference>
<dbReference type="AlphaFoldDB" id="H3ZEH9"/>
<comment type="caution">
    <text evidence="1">The sequence shown here is derived from an EMBL/GenBank/DDBJ whole genome shotgun (WGS) entry which is preliminary data.</text>
</comment>